<proteinExistence type="predicted"/>
<dbReference type="Gramene" id="C.cajan_17649.t">
    <property type="protein sequence ID" value="C.cajan_17649.t"/>
    <property type="gene ID" value="C.cajan_17649"/>
</dbReference>
<protein>
    <recommendedName>
        <fullName evidence="3">Retrovirus-related Pol polyprotein from transposon TNT 1-94</fullName>
    </recommendedName>
</protein>
<dbReference type="PANTHER" id="PTHR35317:SF42">
    <property type="entry name" value="RETROTRANSPOSON GAG DOMAIN-CONTAINING PROTEIN"/>
    <property type="match status" value="1"/>
</dbReference>
<name>A0A151T974_CAJCA</name>
<dbReference type="AlphaFoldDB" id="A0A151T974"/>
<gene>
    <name evidence="1" type="ORF">KK1_018172</name>
</gene>
<dbReference type="PANTHER" id="PTHR35317">
    <property type="entry name" value="OS04G0629600 PROTEIN"/>
    <property type="match status" value="1"/>
</dbReference>
<dbReference type="Proteomes" id="UP000075243">
    <property type="component" value="Chromosome 7"/>
</dbReference>
<evidence type="ECO:0000313" key="1">
    <source>
        <dbReference type="EMBL" id="KYP63593.1"/>
    </source>
</evidence>
<evidence type="ECO:0000313" key="2">
    <source>
        <dbReference type="Proteomes" id="UP000075243"/>
    </source>
</evidence>
<sequence>MFYLFYFIFILLCEHVINFFYLCSITVVVASAVNLSTQINCIPMLNGTNFKVWKEAIEIILGCMDLALALRLEKPTPTPKNPNEDKVEKVEVNLENHRMCLMIMKRSVPEVFRDSIFESHNAKGFLDTIEKYFTSNEKADASSLLAKLISMRYKGKGNIREYIMGMFNLASKLKALKLELSDDLLVHLVLISLPTHFG</sequence>
<accession>A0A151T974</accession>
<reference evidence="1 2" key="1">
    <citation type="journal article" date="2012" name="Nat. Biotechnol.">
        <title>Draft genome sequence of pigeonpea (Cajanus cajan), an orphan legume crop of resource-poor farmers.</title>
        <authorList>
            <person name="Varshney R.K."/>
            <person name="Chen W."/>
            <person name="Li Y."/>
            <person name="Bharti A.K."/>
            <person name="Saxena R.K."/>
            <person name="Schlueter J.A."/>
            <person name="Donoghue M.T."/>
            <person name="Azam S."/>
            <person name="Fan G."/>
            <person name="Whaley A.M."/>
            <person name="Farmer A.D."/>
            <person name="Sheridan J."/>
            <person name="Iwata A."/>
            <person name="Tuteja R."/>
            <person name="Penmetsa R.V."/>
            <person name="Wu W."/>
            <person name="Upadhyaya H.D."/>
            <person name="Yang S.P."/>
            <person name="Shah T."/>
            <person name="Saxena K.B."/>
            <person name="Michael T."/>
            <person name="McCombie W.R."/>
            <person name="Yang B."/>
            <person name="Zhang G."/>
            <person name="Yang H."/>
            <person name="Wang J."/>
            <person name="Spillane C."/>
            <person name="Cook D.R."/>
            <person name="May G.D."/>
            <person name="Xu X."/>
            <person name="Jackson S.A."/>
        </authorList>
    </citation>
    <scope>NUCLEOTIDE SEQUENCE [LARGE SCALE GENOMIC DNA]</scope>
    <source>
        <strain evidence="2">cv. Asha</strain>
    </source>
</reference>
<dbReference type="Pfam" id="PF14223">
    <property type="entry name" value="Retrotran_gag_2"/>
    <property type="match status" value="1"/>
</dbReference>
<evidence type="ECO:0008006" key="3">
    <source>
        <dbReference type="Google" id="ProtNLM"/>
    </source>
</evidence>
<dbReference type="EMBL" id="CM003609">
    <property type="protein sequence ID" value="KYP63593.1"/>
    <property type="molecule type" value="Genomic_DNA"/>
</dbReference>
<organism evidence="1 2">
    <name type="scientific">Cajanus cajan</name>
    <name type="common">Pigeon pea</name>
    <name type="synonym">Cajanus indicus</name>
    <dbReference type="NCBI Taxonomy" id="3821"/>
    <lineage>
        <taxon>Eukaryota</taxon>
        <taxon>Viridiplantae</taxon>
        <taxon>Streptophyta</taxon>
        <taxon>Embryophyta</taxon>
        <taxon>Tracheophyta</taxon>
        <taxon>Spermatophyta</taxon>
        <taxon>Magnoliopsida</taxon>
        <taxon>eudicotyledons</taxon>
        <taxon>Gunneridae</taxon>
        <taxon>Pentapetalae</taxon>
        <taxon>rosids</taxon>
        <taxon>fabids</taxon>
        <taxon>Fabales</taxon>
        <taxon>Fabaceae</taxon>
        <taxon>Papilionoideae</taxon>
        <taxon>50 kb inversion clade</taxon>
        <taxon>NPAAA clade</taxon>
        <taxon>indigoferoid/millettioid clade</taxon>
        <taxon>Phaseoleae</taxon>
        <taxon>Cajanus</taxon>
    </lineage>
</organism>
<keyword evidence="2" id="KW-1185">Reference proteome</keyword>